<dbReference type="GO" id="GO:0008422">
    <property type="term" value="F:beta-glucosidase activity"/>
    <property type="evidence" value="ECO:0007669"/>
    <property type="project" value="UniProtKB-EC"/>
</dbReference>
<dbReference type="EMBL" id="QASA01000001">
    <property type="protein sequence ID" value="RDC66119.1"/>
    <property type="molecule type" value="Genomic_DNA"/>
</dbReference>
<dbReference type="InterPro" id="IPR003896">
    <property type="entry name" value="Bacterial_exotoxin_B"/>
</dbReference>
<dbReference type="SUPFAM" id="SSF56988">
    <property type="entry name" value="Anthrax protective antigen"/>
    <property type="match status" value="1"/>
</dbReference>
<keyword evidence="3" id="KW-1185">Reference proteome</keyword>
<dbReference type="EC" id="3.2.1.21" evidence="2"/>
<dbReference type="PROSITE" id="PS51820">
    <property type="entry name" value="PA14"/>
    <property type="match status" value="1"/>
</dbReference>
<accession>A0A369QTG6</accession>
<protein>
    <submittedName>
        <fullName evidence="2">Beta-glucosidase</fullName>
        <ecNumber evidence="2">3.2.1.21</ecNumber>
    </submittedName>
</protein>
<reference evidence="2 3" key="1">
    <citation type="submission" date="2018-04" db="EMBL/GenBank/DDBJ databases">
        <title>Adhaeribacter sp. HMF7616 genome sequencing and assembly.</title>
        <authorList>
            <person name="Kang H."/>
            <person name="Kang J."/>
            <person name="Cha I."/>
            <person name="Kim H."/>
            <person name="Joh K."/>
        </authorList>
    </citation>
    <scope>NUCLEOTIDE SEQUENCE [LARGE SCALE GENOMIC DNA]</scope>
    <source>
        <strain evidence="2 3">HMF7616</strain>
    </source>
</reference>
<keyword evidence="2" id="KW-0326">Glycosidase</keyword>
<dbReference type="InterPro" id="IPR026444">
    <property type="entry name" value="Secre_tail"/>
</dbReference>
<dbReference type="OrthoDB" id="611024at2"/>
<dbReference type="Proteomes" id="UP000253919">
    <property type="component" value="Unassembled WGS sequence"/>
</dbReference>
<dbReference type="SMART" id="SM00758">
    <property type="entry name" value="PA14"/>
    <property type="match status" value="1"/>
</dbReference>
<proteinExistence type="predicted"/>
<dbReference type="GO" id="GO:0005576">
    <property type="term" value="C:extracellular region"/>
    <property type="evidence" value="ECO:0007669"/>
    <property type="project" value="InterPro"/>
</dbReference>
<evidence type="ECO:0000259" key="1">
    <source>
        <dbReference type="PROSITE" id="PS51820"/>
    </source>
</evidence>
<feature type="domain" description="PA14" evidence="1">
    <location>
        <begin position="105"/>
        <end position="246"/>
    </location>
</feature>
<sequence>MALDKSIIWGYHGEFWKQGQTNKWNHFYDNGLFVGQFGITRWDIAGKVAVKGMAGNSFSPVIVKTSDGAAYLYHNDESEHGGIHRWKINGLNTIREQAIPIKLVAKEQGLLGQYFAGTDLNNFNIITTRVDPLINFRWLDGKPANTNLTSSENFSVSWMGYVKPLYSEEYTFFTNSNDGVKLWVDGKLLIDKWQKQTVTQNSATITLKSGKRYPIRLEYFQHLKPAAVSLSWASLSQHKQIIPAAQLSPVVAPDRSGGFDLLENLPYQEILQNDKYGWKRDPVAEDYSQLYSKWWSARTGFKSFKAQSPDLFAVFTQNLGNYSISRNLGNFSNLVAWKLTGIISYEGNYPNRYVADGFDESGGSYLEVLDNQGKVIVRTFQSIDFSDNWKTYVQANSRIIAQGSEIIMRTEGSKPQPITITANKGSMVVTYGQYPAINTKVFDPKSNWRNPKTLRLYFFGNGFNYSRVIDIESMLFSVTSPVSAASESSRKVPQILNLADTISLETIPVSSPDDKGHSASSDFVVYPNPVQSMLQIKHPEILSNGSVEIISADGRRIKKWLLRNGCTVTSVNVAFLRQGFYLIKFNNISSVKTIPFIKQ</sequence>
<dbReference type="Pfam" id="PF07691">
    <property type="entry name" value="PA14"/>
    <property type="match status" value="1"/>
</dbReference>
<keyword evidence="2" id="KW-0378">Hydrolase</keyword>
<evidence type="ECO:0000313" key="3">
    <source>
        <dbReference type="Proteomes" id="UP000253919"/>
    </source>
</evidence>
<dbReference type="Pfam" id="PF18962">
    <property type="entry name" value="Por_Secre_tail"/>
    <property type="match status" value="1"/>
</dbReference>
<dbReference type="PRINTS" id="PR01391">
    <property type="entry name" value="BINARYTOXINB"/>
</dbReference>
<dbReference type="AlphaFoldDB" id="A0A369QTG6"/>
<dbReference type="NCBIfam" id="TIGR04183">
    <property type="entry name" value="Por_Secre_tail"/>
    <property type="match status" value="1"/>
</dbReference>
<evidence type="ECO:0000313" key="2">
    <source>
        <dbReference type="EMBL" id="RDC66119.1"/>
    </source>
</evidence>
<dbReference type="InterPro" id="IPR037524">
    <property type="entry name" value="PA14/GLEYA"/>
</dbReference>
<dbReference type="RefSeq" id="WP_147275763.1">
    <property type="nucleotide sequence ID" value="NZ_QASA01000001.1"/>
</dbReference>
<name>A0A369QTG6_9BACT</name>
<dbReference type="InterPro" id="IPR011658">
    <property type="entry name" value="PA14_dom"/>
</dbReference>
<comment type="caution">
    <text evidence="2">The sequence shown here is derived from an EMBL/GenBank/DDBJ whole genome shotgun (WGS) entry which is preliminary data.</text>
</comment>
<dbReference type="Gene3D" id="3.90.182.10">
    <property type="entry name" value="Toxin - Anthrax Protective Antigen,domain 1"/>
    <property type="match status" value="1"/>
</dbReference>
<gene>
    <name evidence="2" type="ORF">AHMF7616_04750</name>
</gene>
<organism evidence="2 3">
    <name type="scientific">Adhaeribacter pallidiroseus</name>
    <dbReference type="NCBI Taxonomy" id="2072847"/>
    <lineage>
        <taxon>Bacteria</taxon>
        <taxon>Pseudomonadati</taxon>
        <taxon>Bacteroidota</taxon>
        <taxon>Cytophagia</taxon>
        <taxon>Cytophagales</taxon>
        <taxon>Hymenobacteraceae</taxon>
        <taxon>Adhaeribacter</taxon>
    </lineage>
</organism>